<dbReference type="Gene3D" id="3.40.710.10">
    <property type="entry name" value="DD-peptidase/beta-lactamase superfamily"/>
    <property type="match status" value="1"/>
</dbReference>
<comment type="catalytic activity">
    <reaction evidence="11">
        <text>[GlcNAc-(1-&gt;4)-Mur2Ac(oyl-L-Ala-gamma-D-Glu-L-Lys-D-Ala-D-Ala)](n)-di-trans,octa-cis-undecaprenyl diphosphate + beta-D-GlcNAc-(1-&gt;4)-Mur2Ac(oyl-L-Ala-gamma-D-Glu-L-Lys-D-Ala-D-Ala)-di-trans,octa-cis-undecaprenyl diphosphate = [GlcNAc-(1-&gt;4)-Mur2Ac(oyl-L-Ala-gamma-D-Glu-L-Lys-D-Ala-D-Ala)](n+1)-di-trans,octa-cis-undecaprenyl diphosphate + di-trans,octa-cis-undecaprenyl diphosphate + H(+)</text>
        <dbReference type="Rhea" id="RHEA:23708"/>
        <dbReference type="Rhea" id="RHEA-COMP:9602"/>
        <dbReference type="Rhea" id="RHEA-COMP:9603"/>
        <dbReference type="ChEBI" id="CHEBI:15378"/>
        <dbReference type="ChEBI" id="CHEBI:58405"/>
        <dbReference type="ChEBI" id="CHEBI:60033"/>
        <dbReference type="ChEBI" id="CHEBI:78435"/>
        <dbReference type="EC" id="2.4.99.28"/>
    </reaction>
</comment>
<protein>
    <recommendedName>
        <fullName evidence="10">peptidoglycan glycosyltransferase</fullName>
        <ecNumber evidence="10">2.4.99.28</ecNumber>
    </recommendedName>
</protein>
<dbReference type="UniPathway" id="UPA00219"/>
<feature type="domain" description="Penicillin-binding protein transpeptidase" evidence="13">
    <location>
        <begin position="313"/>
        <end position="529"/>
    </location>
</feature>
<keyword evidence="5" id="KW-0645">Protease</keyword>
<dbReference type="GO" id="GO:0009252">
    <property type="term" value="P:peptidoglycan biosynthetic process"/>
    <property type="evidence" value="ECO:0007669"/>
    <property type="project" value="UniProtKB-UniPathway"/>
</dbReference>
<evidence type="ECO:0000256" key="10">
    <source>
        <dbReference type="ARBA" id="ARBA00044770"/>
    </source>
</evidence>
<dbReference type="InterPro" id="IPR012338">
    <property type="entry name" value="Beta-lactam/transpept-like"/>
</dbReference>
<keyword evidence="7" id="KW-0808">Transferase</keyword>
<dbReference type="Proteomes" id="UP000273022">
    <property type="component" value="Unassembled WGS sequence"/>
</dbReference>
<dbReference type="PANTHER" id="PTHR32282">
    <property type="entry name" value="BINDING PROTEIN TRANSPEPTIDASE, PUTATIVE-RELATED"/>
    <property type="match status" value="1"/>
</dbReference>
<dbReference type="Pfam" id="PF00905">
    <property type="entry name" value="Transpeptidase"/>
    <property type="match status" value="1"/>
</dbReference>
<sequence>MFAVLKRDWLKRVILLIVITLGLGMGAFVIADWLWPLQGVPVTANNETSTDASLVVGGKGTPLRAFSDPQGIWRYPIRVDQVSDDYLQALLGYEDRFYYYHFGINPASLSRAAWQWLRHGKVVSGGSTLTMQVARIFYPHARTISGKLYQMFRALQLEWHFSKQQILTLYINYAPYGGTIQGVQAASLQYLQKNASELRPAEAALLAILPQAPSRLRPDRHPKRAQQARDKLLDRLKKFNLWSLNKVNRAKQESVAVWPLFRPMQAPILAQRLKQQYPQRSVIQTYIDENLQYWLTDYVKSYAKAQGKEISTAVLVVENQSHRIKAYLGSADFLDTTRAGQVDMITALRSPGSTLKPLLYGLSLDDNLIHSQSLMADVPRVNSQYKPQNFSKGFSGPVSISEALQRSLNLPFVQLIEAYGEQKFANELAHVGQTLTLPSGVPNSAMILGGVGINLQKLVSLYSSLANKGKVYPLQFTRNEKKREGRSLMSEAAAWITYQTLLGVKPPTTQVGLSAELAPKIAWKTGTSFGNRDVWAIGVTANYTVGVWLGRPDGKPMADKLGATTAGPMLFSVFQRLVSSNENKVKHIEQPASVIETRICWPDGRDQKMVKQGCDKQQTAWTINGVTPRTLNVDGKDGFFNPEMHAVIDEISGMRLDRFCQPLQEKGMHTRLTESKSVYLWPAALESWLPQSLKQTSKLPPYSSKCLVQASVDQQLRIVGAEDGQWFKLPTSNTISNYDIAMDIRLEVEGATGTVEWYFNGNIIYSNDTYTKRGNKLQLKQLHLGKNQIIAVDKLGAIGKVNLFSK</sequence>
<dbReference type="RefSeq" id="WP_121854724.1">
    <property type="nucleotide sequence ID" value="NZ_JAKILH010000138.1"/>
</dbReference>
<proteinExistence type="inferred from homology"/>
<dbReference type="InterPro" id="IPR011815">
    <property type="entry name" value="PBP_1c"/>
</dbReference>
<evidence type="ECO:0000256" key="11">
    <source>
        <dbReference type="ARBA" id="ARBA00049902"/>
    </source>
</evidence>
<organism evidence="15 16">
    <name type="scientific">Parashewanella spongiae</name>
    <dbReference type="NCBI Taxonomy" id="342950"/>
    <lineage>
        <taxon>Bacteria</taxon>
        <taxon>Pseudomonadati</taxon>
        <taxon>Pseudomonadota</taxon>
        <taxon>Gammaproteobacteria</taxon>
        <taxon>Alteromonadales</taxon>
        <taxon>Shewanellaceae</taxon>
        <taxon>Parashewanella</taxon>
    </lineage>
</organism>
<gene>
    <name evidence="15" type="primary">pbpC</name>
    <name evidence="15" type="ORF">D5R81_16510</name>
</gene>
<keyword evidence="9" id="KW-0511">Multifunctional enzyme</keyword>
<comment type="similarity">
    <text evidence="3">In the N-terminal section; belongs to the glycosyltransferase 51 family.</text>
</comment>
<keyword evidence="6" id="KW-0328">Glycosyltransferase</keyword>
<dbReference type="GO" id="GO:0030288">
    <property type="term" value="C:outer membrane-bounded periplasmic space"/>
    <property type="evidence" value="ECO:0007669"/>
    <property type="project" value="TreeGrafter"/>
</dbReference>
<dbReference type="GO" id="GO:0004180">
    <property type="term" value="F:carboxypeptidase activity"/>
    <property type="evidence" value="ECO:0007669"/>
    <property type="project" value="UniProtKB-KW"/>
</dbReference>
<dbReference type="EMBL" id="QYYH01000134">
    <property type="protein sequence ID" value="RJY07118.1"/>
    <property type="molecule type" value="Genomic_DNA"/>
</dbReference>
<evidence type="ECO:0000256" key="12">
    <source>
        <dbReference type="SAM" id="Phobius"/>
    </source>
</evidence>
<evidence type="ECO:0000259" key="13">
    <source>
        <dbReference type="Pfam" id="PF00905"/>
    </source>
</evidence>
<feature type="transmembrane region" description="Helical" evidence="12">
    <location>
        <begin position="12"/>
        <end position="35"/>
    </location>
</feature>
<keyword evidence="4" id="KW-0121">Carboxypeptidase</keyword>
<comment type="caution">
    <text evidence="15">The sequence shown here is derived from an EMBL/GenBank/DDBJ whole genome shotgun (WGS) entry which is preliminary data.</text>
</comment>
<evidence type="ECO:0000256" key="4">
    <source>
        <dbReference type="ARBA" id="ARBA00022645"/>
    </source>
</evidence>
<comment type="pathway">
    <text evidence="1">Cell wall biogenesis; peptidoglycan biosynthesis.</text>
</comment>
<dbReference type="GO" id="GO:0008955">
    <property type="term" value="F:peptidoglycan glycosyltransferase activity"/>
    <property type="evidence" value="ECO:0007669"/>
    <property type="project" value="UniProtKB-EC"/>
</dbReference>
<evidence type="ECO:0000256" key="1">
    <source>
        <dbReference type="ARBA" id="ARBA00004752"/>
    </source>
</evidence>
<dbReference type="GO" id="GO:0006508">
    <property type="term" value="P:proteolysis"/>
    <property type="evidence" value="ECO:0007669"/>
    <property type="project" value="UniProtKB-KW"/>
</dbReference>
<evidence type="ECO:0000256" key="5">
    <source>
        <dbReference type="ARBA" id="ARBA00022670"/>
    </source>
</evidence>
<keyword evidence="12" id="KW-0812">Transmembrane</keyword>
<name>A0A3A6TIZ4_9GAMM</name>
<dbReference type="InterPro" id="IPR050396">
    <property type="entry name" value="Glycosyltr_51/Transpeptidase"/>
</dbReference>
<dbReference type="EC" id="2.4.99.28" evidence="10"/>
<dbReference type="SUPFAM" id="SSF56601">
    <property type="entry name" value="beta-lactamase/transpeptidase-like"/>
    <property type="match status" value="1"/>
</dbReference>
<evidence type="ECO:0000256" key="8">
    <source>
        <dbReference type="ARBA" id="ARBA00022801"/>
    </source>
</evidence>
<dbReference type="SUPFAM" id="SSF53955">
    <property type="entry name" value="Lysozyme-like"/>
    <property type="match status" value="1"/>
</dbReference>
<dbReference type="InterPro" id="IPR036950">
    <property type="entry name" value="PBP_transglycosylase"/>
</dbReference>
<dbReference type="AlphaFoldDB" id="A0A3A6TIZ4"/>
<evidence type="ECO:0000256" key="6">
    <source>
        <dbReference type="ARBA" id="ARBA00022676"/>
    </source>
</evidence>
<accession>A0A3A6TIZ4</accession>
<reference evidence="15 16" key="1">
    <citation type="submission" date="2018-09" db="EMBL/GenBank/DDBJ databases">
        <title>Phylogeny of the Shewanellaceae, and recommendation for two new genera, Pseudoshewanella and Parashewanella.</title>
        <authorList>
            <person name="Wang G."/>
        </authorList>
    </citation>
    <scope>NUCLEOTIDE SEQUENCE [LARGE SCALE GENOMIC DNA]</scope>
    <source>
        <strain evidence="15 16">KCTC 22492</strain>
    </source>
</reference>
<keyword evidence="12" id="KW-0472">Membrane</keyword>
<dbReference type="InterPro" id="IPR023346">
    <property type="entry name" value="Lysozyme-like_dom_sf"/>
</dbReference>
<keyword evidence="8" id="KW-0378">Hydrolase</keyword>
<evidence type="ECO:0000256" key="7">
    <source>
        <dbReference type="ARBA" id="ARBA00022679"/>
    </source>
</evidence>
<feature type="domain" description="Glycosyl transferase family 51" evidence="14">
    <location>
        <begin position="70"/>
        <end position="236"/>
    </location>
</feature>
<dbReference type="InterPro" id="IPR001460">
    <property type="entry name" value="PCN-bd_Tpept"/>
</dbReference>
<dbReference type="GO" id="GO:0008658">
    <property type="term" value="F:penicillin binding"/>
    <property type="evidence" value="ECO:0007669"/>
    <property type="project" value="InterPro"/>
</dbReference>
<evidence type="ECO:0000256" key="9">
    <source>
        <dbReference type="ARBA" id="ARBA00023268"/>
    </source>
</evidence>
<comment type="similarity">
    <text evidence="2">In the C-terminal section; belongs to the transpeptidase family.</text>
</comment>
<keyword evidence="12" id="KW-1133">Transmembrane helix</keyword>
<dbReference type="NCBIfam" id="TIGR02073">
    <property type="entry name" value="PBP_1c"/>
    <property type="match status" value="1"/>
</dbReference>
<keyword evidence="16" id="KW-1185">Reference proteome</keyword>
<dbReference type="InterPro" id="IPR001264">
    <property type="entry name" value="Glyco_trans_51"/>
</dbReference>
<dbReference type="Gene3D" id="1.10.3810.10">
    <property type="entry name" value="Biosynthetic peptidoglycan transglycosylase-like"/>
    <property type="match status" value="1"/>
</dbReference>
<evidence type="ECO:0000259" key="14">
    <source>
        <dbReference type="Pfam" id="PF00912"/>
    </source>
</evidence>
<dbReference type="Pfam" id="PF00912">
    <property type="entry name" value="Transgly"/>
    <property type="match status" value="1"/>
</dbReference>
<dbReference type="PANTHER" id="PTHR32282:SF15">
    <property type="entry name" value="PENICILLIN-BINDING PROTEIN 1C"/>
    <property type="match status" value="1"/>
</dbReference>
<evidence type="ECO:0000256" key="2">
    <source>
        <dbReference type="ARBA" id="ARBA00007090"/>
    </source>
</evidence>
<evidence type="ECO:0000313" key="15">
    <source>
        <dbReference type="EMBL" id="RJY07118.1"/>
    </source>
</evidence>
<evidence type="ECO:0000313" key="16">
    <source>
        <dbReference type="Proteomes" id="UP000273022"/>
    </source>
</evidence>
<evidence type="ECO:0000256" key="3">
    <source>
        <dbReference type="ARBA" id="ARBA00007739"/>
    </source>
</evidence>